<keyword evidence="1" id="KW-1133">Transmembrane helix</keyword>
<evidence type="ECO:0000256" key="1">
    <source>
        <dbReference type="SAM" id="Phobius"/>
    </source>
</evidence>
<organism evidence="2 3">
    <name type="scientific">Desmophyllum pertusum</name>
    <dbReference type="NCBI Taxonomy" id="174260"/>
    <lineage>
        <taxon>Eukaryota</taxon>
        <taxon>Metazoa</taxon>
        <taxon>Cnidaria</taxon>
        <taxon>Anthozoa</taxon>
        <taxon>Hexacorallia</taxon>
        <taxon>Scleractinia</taxon>
        <taxon>Caryophylliina</taxon>
        <taxon>Caryophylliidae</taxon>
        <taxon>Desmophyllum</taxon>
    </lineage>
</organism>
<evidence type="ECO:0000313" key="2">
    <source>
        <dbReference type="EMBL" id="KAJ7378467.1"/>
    </source>
</evidence>
<name>A0A9W9ZB73_9CNID</name>
<protein>
    <submittedName>
        <fullName evidence="2">Uncharacterized protein</fullName>
    </submittedName>
</protein>
<dbReference type="EMBL" id="MU826366">
    <property type="protein sequence ID" value="KAJ7378467.1"/>
    <property type="molecule type" value="Genomic_DNA"/>
</dbReference>
<proteinExistence type="predicted"/>
<sequence length="78" mass="8683">MFLWVEVGSSLAAECCLVTRSSLKLSGTCLVALAITHESRTSTLQVGYMKDLARMMMHFSLLVQWPYFLLCCCLVSTS</sequence>
<keyword evidence="1" id="KW-0472">Membrane</keyword>
<dbReference type="AlphaFoldDB" id="A0A9W9ZB73"/>
<comment type="caution">
    <text evidence="2">The sequence shown here is derived from an EMBL/GenBank/DDBJ whole genome shotgun (WGS) entry which is preliminary data.</text>
</comment>
<evidence type="ECO:0000313" key="3">
    <source>
        <dbReference type="Proteomes" id="UP001163046"/>
    </source>
</evidence>
<feature type="transmembrane region" description="Helical" evidence="1">
    <location>
        <begin position="59"/>
        <end position="77"/>
    </location>
</feature>
<gene>
    <name evidence="2" type="ORF">OS493_023002</name>
</gene>
<dbReference type="Proteomes" id="UP001163046">
    <property type="component" value="Unassembled WGS sequence"/>
</dbReference>
<keyword evidence="3" id="KW-1185">Reference proteome</keyword>
<keyword evidence="1" id="KW-0812">Transmembrane</keyword>
<reference evidence="2" key="1">
    <citation type="submission" date="2023-01" db="EMBL/GenBank/DDBJ databases">
        <title>Genome assembly of the deep-sea coral Lophelia pertusa.</title>
        <authorList>
            <person name="Herrera S."/>
            <person name="Cordes E."/>
        </authorList>
    </citation>
    <scope>NUCLEOTIDE SEQUENCE</scope>
    <source>
        <strain evidence="2">USNM1676648</strain>
        <tissue evidence="2">Polyp</tissue>
    </source>
</reference>
<accession>A0A9W9ZB73</accession>